<dbReference type="PRINTS" id="PR00726">
    <property type="entry name" value="LEXASERPTASE"/>
</dbReference>
<evidence type="ECO:0000259" key="7">
    <source>
        <dbReference type="PROSITE" id="PS50943"/>
    </source>
</evidence>
<dbReference type="GO" id="GO:0006355">
    <property type="term" value="P:regulation of DNA-templated transcription"/>
    <property type="evidence" value="ECO:0007669"/>
    <property type="project" value="InterPro"/>
</dbReference>
<keyword evidence="6" id="KW-0742">SOS response</keyword>
<dbReference type="Gene3D" id="2.10.109.10">
    <property type="entry name" value="Umud Fragment, subunit A"/>
    <property type="match status" value="1"/>
</dbReference>
<evidence type="ECO:0000256" key="5">
    <source>
        <dbReference type="ARBA" id="ARBA00023204"/>
    </source>
</evidence>
<keyword evidence="5" id="KW-0234">DNA repair</keyword>
<evidence type="ECO:0000256" key="6">
    <source>
        <dbReference type="ARBA" id="ARBA00023236"/>
    </source>
</evidence>
<keyword evidence="4" id="KW-0068">Autocatalytic cleavage</keyword>
<dbReference type="InterPro" id="IPR050077">
    <property type="entry name" value="LexA_repressor"/>
</dbReference>
<dbReference type="CDD" id="cd00093">
    <property type="entry name" value="HTH_XRE"/>
    <property type="match status" value="1"/>
</dbReference>
<feature type="domain" description="HTH cro/C1-type" evidence="7">
    <location>
        <begin position="7"/>
        <end position="62"/>
    </location>
</feature>
<dbReference type="InterPro" id="IPR015927">
    <property type="entry name" value="Peptidase_S24_S26A/B/C"/>
</dbReference>
<dbReference type="PANTHER" id="PTHR33516:SF2">
    <property type="entry name" value="LEXA REPRESSOR-RELATED"/>
    <property type="match status" value="1"/>
</dbReference>
<dbReference type="Gene3D" id="1.10.260.40">
    <property type="entry name" value="lambda repressor-like DNA-binding domains"/>
    <property type="match status" value="1"/>
</dbReference>
<reference evidence="8" key="1">
    <citation type="journal article" date="2021" name="Proc. Natl. Acad. Sci. U.S.A.">
        <title>A Catalog of Tens of Thousands of Viruses from Human Metagenomes Reveals Hidden Associations with Chronic Diseases.</title>
        <authorList>
            <person name="Tisza M.J."/>
            <person name="Buck C.B."/>
        </authorList>
    </citation>
    <scope>NUCLEOTIDE SEQUENCE</scope>
    <source>
        <strain evidence="8">CtAca11</strain>
    </source>
</reference>
<dbReference type="SUPFAM" id="SSF51306">
    <property type="entry name" value="LexA/Signal peptidase"/>
    <property type="match status" value="1"/>
</dbReference>
<dbReference type="CDD" id="cd06529">
    <property type="entry name" value="S24_LexA-like"/>
    <property type="match status" value="1"/>
</dbReference>
<proteinExistence type="inferred from homology"/>
<dbReference type="InterPro" id="IPR006197">
    <property type="entry name" value="Peptidase_S24_LexA"/>
</dbReference>
<evidence type="ECO:0000313" key="8">
    <source>
        <dbReference type="EMBL" id="DAE14654.1"/>
    </source>
</evidence>
<dbReference type="GO" id="GO:0003677">
    <property type="term" value="F:DNA binding"/>
    <property type="evidence" value="ECO:0007669"/>
    <property type="project" value="InterPro"/>
</dbReference>
<protein>
    <submittedName>
        <fullName evidence="8">Repressor protein CI</fullName>
    </submittedName>
</protein>
<dbReference type="GO" id="GO:0016787">
    <property type="term" value="F:hydrolase activity"/>
    <property type="evidence" value="ECO:0007669"/>
    <property type="project" value="UniProtKB-KW"/>
</dbReference>
<dbReference type="InterPro" id="IPR010982">
    <property type="entry name" value="Lambda_DNA-bd_dom_sf"/>
</dbReference>
<dbReference type="SUPFAM" id="SSF47413">
    <property type="entry name" value="lambda repressor-like DNA-binding domains"/>
    <property type="match status" value="1"/>
</dbReference>
<accession>A0A8S5Q5P7</accession>
<evidence type="ECO:0000256" key="3">
    <source>
        <dbReference type="ARBA" id="ARBA00022801"/>
    </source>
</evidence>
<keyword evidence="3" id="KW-0378">Hydrolase</keyword>
<dbReference type="GO" id="GO:0009432">
    <property type="term" value="P:SOS response"/>
    <property type="evidence" value="ECO:0007669"/>
    <property type="project" value="UniProtKB-KW"/>
</dbReference>
<organism evidence="8">
    <name type="scientific">Myoviridae sp. ctAca11</name>
    <dbReference type="NCBI Taxonomy" id="2825043"/>
    <lineage>
        <taxon>Viruses</taxon>
        <taxon>Duplodnaviria</taxon>
        <taxon>Heunggongvirae</taxon>
        <taxon>Uroviricota</taxon>
        <taxon>Caudoviricetes</taxon>
    </lineage>
</organism>
<dbReference type="InterPro" id="IPR001387">
    <property type="entry name" value="Cro/C1-type_HTH"/>
</dbReference>
<evidence type="ECO:0000256" key="2">
    <source>
        <dbReference type="ARBA" id="ARBA00022763"/>
    </source>
</evidence>
<keyword evidence="2" id="KW-0227">DNA damage</keyword>
<dbReference type="PROSITE" id="PS50943">
    <property type="entry name" value="HTH_CROC1"/>
    <property type="match status" value="1"/>
</dbReference>
<dbReference type="EMBL" id="BK015590">
    <property type="protein sequence ID" value="DAE14654.1"/>
    <property type="molecule type" value="Genomic_DNA"/>
</dbReference>
<dbReference type="Pfam" id="PF00717">
    <property type="entry name" value="Peptidase_S24"/>
    <property type="match status" value="1"/>
</dbReference>
<sequence>MELSTLVKKQRMKYGLTMKELAQRAGVSEGLVSRWESGHVGSMKTDTAAKVADALHISPLAFFGYDISNKKTVKIPIVGRVVAGTPIFAQENIEGMVEINEGDSKGVMFALKVIGHSMEPRIQEGDLLIIHKQEDVESGDIAIVLINGDEATVKQVKKRSDGIMLIGFNQDVYEPHFYSNKQIEQLPIRIMGKVVESRHVW</sequence>
<dbReference type="InterPro" id="IPR036286">
    <property type="entry name" value="LexA/Signal_pep-like_sf"/>
</dbReference>
<dbReference type="GO" id="GO:0006281">
    <property type="term" value="P:DNA repair"/>
    <property type="evidence" value="ECO:0007669"/>
    <property type="project" value="UniProtKB-KW"/>
</dbReference>
<dbReference type="SMART" id="SM00530">
    <property type="entry name" value="HTH_XRE"/>
    <property type="match status" value="1"/>
</dbReference>
<dbReference type="PANTHER" id="PTHR33516">
    <property type="entry name" value="LEXA REPRESSOR"/>
    <property type="match status" value="1"/>
</dbReference>
<evidence type="ECO:0000256" key="1">
    <source>
        <dbReference type="ARBA" id="ARBA00007484"/>
    </source>
</evidence>
<comment type="similarity">
    <text evidence="1">Belongs to the peptidase S24 family.</text>
</comment>
<dbReference type="InterPro" id="IPR039418">
    <property type="entry name" value="LexA-like"/>
</dbReference>
<evidence type="ECO:0000256" key="4">
    <source>
        <dbReference type="ARBA" id="ARBA00022813"/>
    </source>
</evidence>
<dbReference type="Pfam" id="PF01381">
    <property type="entry name" value="HTH_3"/>
    <property type="match status" value="1"/>
</dbReference>
<name>A0A8S5Q5P7_9CAUD</name>